<evidence type="ECO:0000313" key="1">
    <source>
        <dbReference type="EMBL" id="KAJ8319462.1"/>
    </source>
</evidence>
<name>A0ABQ9FQA1_TEGGR</name>
<sequence length="117" mass="12855">MTNSDCGVGQCCNNYHGPLQVSRRRDLGSLLTGQLIQPEKQVGHCESYQSEGAHCSSIDVMNGHCGCDMSQGLSCQFHPPPTLQLFTIPELKLPTENKKRAINPIYGSYKCTKLLLS</sequence>
<reference evidence="1 2" key="1">
    <citation type="submission" date="2022-12" db="EMBL/GenBank/DDBJ databases">
        <title>Chromosome-level genome of Tegillarca granosa.</title>
        <authorList>
            <person name="Kim J."/>
        </authorList>
    </citation>
    <scope>NUCLEOTIDE SEQUENCE [LARGE SCALE GENOMIC DNA]</scope>
    <source>
        <strain evidence="1">Teg-2019</strain>
        <tissue evidence="1">Adductor muscle</tissue>
    </source>
</reference>
<organism evidence="1 2">
    <name type="scientific">Tegillarca granosa</name>
    <name type="common">Malaysian cockle</name>
    <name type="synonym">Anadara granosa</name>
    <dbReference type="NCBI Taxonomy" id="220873"/>
    <lineage>
        <taxon>Eukaryota</taxon>
        <taxon>Metazoa</taxon>
        <taxon>Spiralia</taxon>
        <taxon>Lophotrochozoa</taxon>
        <taxon>Mollusca</taxon>
        <taxon>Bivalvia</taxon>
        <taxon>Autobranchia</taxon>
        <taxon>Pteriomorphia</taxon>
        <taxon>Arcoida</taxon>
        <taxon>Arcoidea</taxon>
        <taxon>Arcidae</taxon>
        <taxon>Tegillarca</taxon>
    </lineage>
</organism>
<proteinExistence type="predicted"/>
<evidence type="ECO:0000313" key="2">
    <source>
        <dbReference type="Proteomes" id="UP001217089"/>
    </source>
</evidence>
<dbReference type="Proteomes" id="UP001217089">
    <property type="component" value="Unassembled WGS sequence"/>
</dbReference>
<gene>
    <name evidence="1" type="ORF">KUTeg_004553</name>
</gene>
<comment type="caution">
    <text evidence="1">The sequence shown here is derived from an EMBL/GenBank/DDBJ whole genome shotgun (WGS) entry which is preliminary data.</text>
</comment>
<keyword evidence="2" id="KW-1185">Reference proteome</keyword>
<dbReference type="EMBL" id="JARBDR010000214">
    <property type="protein sequence ID" value="KAJ8319462.1"/>
    <property type="molecule type" value="Genomic_DNA"/>
</dbReference>
<accession>A0ABQ9FQA1</accession>
<protein>
    <submittedName>
        <fullName evidence="1">Uncharacterized protein</fullName>
    </submittedName>
</protein>